<dbReference type="InterPro" id="IPR024775">
    <property type="entry name" value="DinB-like"/>
</dbReference>
<keyword evidence="3" id="KW-1185">Reference proteome</keyword>
<evidence type="ECO:0000259" key="1">
    <source>
        <dbReference type="Pfam" id="PF12867"/>
    </source>
</evidence>
<evidence type="ECO:0000313" key="2">
    <source>
        <dbReference type="EMBL" id="MBB6004968.1"/>
    </source>
</evidence>
<sequence>MELQALQYPIGKWVPQETHTWEEIQEKIALLKTIPAKYKEVSAELSEEDLLKQYREGSWSVRQIIHHVADMHVLYFVRFKHALTEVNSEAVVGKVDAWANLEEAKSAPIDFSLTLLAGVHQRWTYLLEQMTEEDFQKGFYHPTRKMYMTLKDAVDIGVWHSQHHLAHIKIALGIAQS</sequence>
<dbReference type="Gene3D" id="1.20.120.450">
    <property type="entry name" value="dinb family like domain"/>
    <property type="match status" value="1"/>
</dbReference>
<dbReference type="AlphaFoldDB" id="A0A841EWG3"/>
<dbReference type="RefSeq" id="WP_184136368.1">
    <property type="nucleotide sequence ID" value="NZ_JACHKT010000033.1"/>
</dbReference>
<protein>
    <submittedName>
        <fullName evidence="2">Putative damage-inducible protein DinB</fullName>
    </submittedName>
</protein>
<feature type="domain" description="DinB-like" evidence="1">
    <location>
        <begin position="34"/>
        <end position="168"/>
    </location>
</feature>
<dbReference type="EMBL" id="JACHKT010000033">
    <property type="protein sequence ID" value="MBB6004968.1"/>
    <property type="molecule type" value="Genomic_DNA"/>
</dbReference>
<proteinExistence type="predicted"/>
<accession>A0A841EWG3</accession>
<gene>
    <name evidence="2" type="ORF">HNP25_003638</name>
</gene>
<evidence type="ECO:0000313" key="3">
    <source>
        <dbReference type="Proteomes" id="UP000524404"/>
    </source>
</evidence>
<comment type="caution">
    <text evidence="2">The sequence shown here is derived from an EMBL/GenBank/DDBJ whole genome shotgun (WGS) entry which is preliminary data.</text>
</comment>
<name>A0A841EWG3_9BACT</name>
<organism evidence="2 3">
    <name type="scientific">Arcicella rosea</name>
    <dbReference type="NCBI Taxonomy" id="502909"/>
    <lineage>
        <taxon>Bacteria</taxon>
        <taxon>Pseudomonadati</taxon>
        <taxon>Bacteroidota</taxon>
        <taxon>Cytophagia</taxon>
        <taxon>Cytophagales</taxon>
        <taxon>Flectobacillaceae</taxon>
        <taxon>Arcicella</taxon>
    </lineage>
</organism>
<dbReference type="InterPro" id="IPR034660">
    <property type="entry name" value="DinB/YfiT-like"/>
</dbReference>
<reference evidence="2 3" key="1">
    <citation type="submission" date="2020-08" db="EMBL/GenBank/DDBJ databases">
        <title>Functional genomics of gut bacteria from endangered species of beetles.</title>
        <authorList>
            <person name="Carlos-Shanley C."/>
        </authorList>
    </citation>
    <scope>NUCLEOTIDE SEQUENCE [LARGE SCALE GENOMIC DNA]</scope>
    <source>
        <strain evidence="2 3">S00070</strain>
    </source>
</reference>
<dbReference type="Pfam" id="PF12867">
    <property type="entry name" value="DinB_2"/>
    <property type="match status" value="1"/>
</dbReference>
<dbReference type="NCBIfam" id="NF009807">
    <property type="entry name" value="PRK13291.1"/>
    <property type="match status" value="1"/>
</dbReference>
<dbReference type="Proteomes" id="UP000524404">
    <property type="component" value="Unassembled WGS sequence"/>
</dbReference>
<dbReference type="SUPFAM" id="SSF109854">
    <property type="entry name" value="DinB/YfiT-like putative metalloenzymes"/>
    <property type="match status" value="1"/>
</dbReference>